<sequence length="70" mass="7745">MGKRWSSWPDCCDDLLGGHPESDVLYHDPTDHEVSATFTMCQARPKHACIKMASLDILSGENEGCFFAGK</sequence>
<dbReference type="EMBL" id="JAGFBR010000011">
    <property type="protein sequence ID" value="KAH0459037.1"/>
    <property type="molecule type" value="Genomic_DNA"/>
</dbReference>
<comment type="caution">
    <text evidence="1">The sequence shown here is derived from an EMBL/GenBank/DDBJ whole genome shotgun (WGS) entry which is preliminary data.</text>
</comment>
<accession>A0AAV7GSA8</accession>
<dbReference type="Proteomes" id="UP000775213">
    <property type="component" value="Unassembled WGS sequence"/>
</dbReference>
<organism evidence="1 2">
    <name type="scientific">Dendrobium chrysotoxum</name>
    <name type="common">Orchid</name>
    <dbReference type="NCBI Taxonomy" id="161865"/>
    <lineage>
        <taxon>Eukaryota</taxon>
        <taxon>Viridiplantae</taxon>
        <taxon>Streptophyta</taxon>
        <taxon>Embryophyta</taxon>
        <taxon>Tracheophyta</taxon>
        <taxon>Spermatophyta</taxon>
        <taxon>Magnoliopsida</taxon>
        <taxon>Liliopsida</taxon>
        <taxon>Asparagales</taxon>
        <taxon>Orchidaceae</taxon>
        <taxon>Epidendroideae</taxon>
        <taxon>Malaxideae</taxon>
        <taxon>Dendrobiinae</taxon>
        <taxon>Dendrobium</taxon>
    </lineage>
</organism>
<protein>
    <submittedName>
        <fullName evidence="1">Uncharacterized protein</fullName>
    </submittedName>
</protein>
<keyword evidence="2" id="KW-1185">Reference proteome</keyword>
<name>A0AAV7GSA8_DENCH</name>
<proteinExistence type="predicted"/>
<reference evidence="1 2" key="1">
    <citation type="journal article" date="2021" name="Hortic Res">
        <title>Chromosome-scale assembly of the Dendrobium chrysotoxum genome enhances the understanding of orchid evolution.</title>
        <authorList>
            <person name="Zhang Y."/>
            <person name="Zhang G.Q."/>
            <person name="Zhang D."/>
            <person name="Liu X.D."/>
            <person name="Xu X.Y."/>
            <person name="Sun W.H."/>
            <person name="Yu X."/>
            <person name="Zhu X."/>
            <person name="Wang Z.W."/>
            <person name="Zhao X."/>
            <person name="Zhong W.Y."/>
            <person name="Chen H."/>
            <person name="Yin W.L."/>
            <person name="Huang T."/>
            <person name="Niu S.C."/>
            <person name="Liu Z.J."/>
        </authorList>
    </citation>
    <scope>NUCLEOTIDE SEQUENCE [LARGE SCALE GENOMIC DNA]</scope>
    <source>
        <strain evidence="1">Lindl</strain>
    </source>
</reference>
<gene>
    <name evidence="1" type="ORF">IEQ34_011851</name>
</gene>
<evidence type="ECO:0000313" key="1">
    <source>
        <dbReference type="EMBL" id="KAH0459037.1"/>
    </source>
</evidence>
<dbReference type="AlphaFoldDB" id="A0AAV7GSA8"/>
<evidence type="ECO:0000313" key="2">
    <source>
        <dbReference type="Proteomes" id="UP000775213"/>
    </source>
</evidence>